<reference evidence="1" key="1">
    <citation type="submission" date="2014-08" db="EMBL/GenBank/DDBJ databases">
        <authorList>
            <person name="Sharma Rahul"/>
            <person name="Thines Marco"/>
        </authorList>
    </citation>
    <scope>NUCLEOTIDE SEQUENCE</scope>
</reference>
<protein>
    <submittedName>
        <fullName evidence="1">Uncharacterized protein</fullName>
    </submittedName>
</protein>
<accession>A0A0F7SKE2</accession>
<organism evidence="1">
    <name type="scientific">Phaffia rhodozyma</name>
    <name type="common">Yeast</name>
    <name type="synonym">Xanthophyllomyces dendrorhous</name>
    <dbReference type="NCBI Taxonomy" id="264483"/>
    <lineage>
        <taxon>Eukaryota</taxon>
        <taxon>Fungi</taxon>
        <taxon>Dikarya</taxon>
        <taxon>Basidiomycota</taxon>
        <taxon>Agaricomycotina</taxon>
        <taxon>Tremellomycetes</taxon>
        <taxon>Cystofilobasidiales</taxon>
        <taxon>Mrakiaceae</taxon>
        <taxon>Phaffia</taxon>
    </lineage>
</organism>
<evidence type="ECO:0000313" key="1">
    <source>
        <dbReference type="EMBL" id="CDZ97397.1"/>
    </source>
</evidence>
<dbReference type="EMBL" id="LN483167">
    <property type="protein sequence ID" value="CDZ97397.1"/>
    <property type="molecule type" value="Genomic_DNA"/>
</dbReference>
<name>A0A0F7SKE2_PHARH</name>
<proteinExistence type="predicted"/>
<dbReference type="AlphaFoldDB" id="A0A0F7SKE2"/>
<sequence length="577" mass="64324">MKDGISNTSSSSADDPEGTAIVASIADKLAALKRRNQRWRSLKPARKQEVVALNGDRGSLYDYLGGVLAIGLESPCRTLRFYKIPSTDGPTEVFSRMFSPGWTIKDFTMDPSQDLLVLIQVYTPSFNGRPLIPRRLSYRLHFFNLTSFAPHPEAKEHVVDWPFTLVESRIRVSPFVSVMDSNVMLDAQSRFRDRAQGGAVIWNWRTGVIVSSLPTSNEDSIQSVAFIGPDLLLTAVCNTSDEAASMELYTFNSAHQPPANEPNPEAPQPIRLAVFELPQMEQPPEIMSIRLDPAPAVGDVVPPFSEGPGRTPMFQADGAERLVVLDLLYNTGERYTLFTLKSTILRALRHHPPLHIIHENAAAERNLSTRLDGSASLKTVAPGDELRSDDDGWVDDETVSPVDYPWEDWSAKARLLHRIPQPDSWVLYVYHLSFVHSVLHFNTTHEEDEDHSVGISARVLDFSPFSVARLKSQGALGHTSSKTIFTDGTDIQVVEERADGDVGRLISKPTVCEAGSVWSQPVWSGHALPYVERSSDIEMQQTSLDDDRLSGLCIDEQRLLWVKRNPNGNLVLDVRFF</sequence>